<organism evidence="2 3">
    <name type="scientific">Lujinxingia sediminis</name>
    <dbReference type="NCBI Taxonomy" id="2480984"/>
    <lineage>
        <taxon>Bacteria</taxon>
        <taxon>Deltaproteobacteria</taxon>
        <taxon>Bradymonadales</taxon>
        <taxon>Lujinxingiaceae</taxon>
        <taxon>Lujinxingia</taxon>
    </lineage>
</organism>
<keyword evidence="3" id="KW-1185">Reference proteome</keyword>
<reference evidence="2 3" key="1">
    <citation type="submission" date="2019-01" db="EMBL/GenBank/DDBJ databases">
        <title>Lujinxingia litoralis gen. nov., sp. nov. and Lujinxingia sediminis gen. nov., sp. nov., new members in the order Bradymonadales, isolated from coastal sediment.</title>
        <authorList>
            <person name="Li C.-M."/>
        </authorList>
    </citation>
    <scope>NUCLEOTIDE SEQUENCE [LARGE SCALE GENOMIC DNA]</scope>
    <source>
        <strain evidence="2 3">SEH01</strain>
    </source>
</reference>
<dbReference type="Gene3D" id="3.40.390.10">
    <property type="entry name" value="Collagenase (Catalytic Domain)"/>
    <property type="match status" value="1"/>
</dbReference>
<dbReference type="Pfam" id="PF09471">
    <property type="entry name" value="Peptidase_M64"/>
    <property type="match status" value="1"/>
</dbReference>
<dbReference type="InterPro" id="IPR024079">
    <property type="entry name" value="MetalloPept_cat_dom_sf"/>
</dbReference>
<evidence type="ECO:0000313" key="3">
    <source>
        <dbReference type="Proteomes" id="UP000282926"/>
    </source>
</evidence>
<evidence type="ECO:0000313" key="2">
    <source>
        <dbReference type="EMBL" id="RVU48496.1"/>
    </source>
</evidence>
<dbReference type="InterPro" id="IPR019026">
    <property type="entry name" value="Peptidase_M64_IgA"/>
</dbReference>
<feature type="compositionally biased region" description="Basic residues" evidence="1">
    <location>
        <begin position="1"/>
        <end position="26"/>
    </location>
</feature>
<dbReference type="Proteomes" id="UP000282926">
    <property type="component" value="Unassembled WGS sequence"/>
</dbReference>
<accession>A0ABY0CXB0</accession>
<dbReference type="EMBL" id="SADD01000001">
    <property type="protein sequence ID" value="RVU48496.1"/>
    <property type="molecule type" value="Genomic_DNA"/>
</dbReference>
<name>A0ABY0CXB0_9DELT</name>
<feature type="compositionally biased region" description="Polar residues" evidence="1">
    <location>
        <begin position="27"/>
        <end position="41"/>
    </location>
</feature>
<protein>
    <recommendedName>
        <fullName evidence="4">Peptidase M43 pregnancy-associated plasma-A domain-containing protein</fullName>
    </recommendedName>
</protein>
<sequence length="673" mass="74502">MRSVKARNSLRRSARASPARRIRARRQPNQPTAAISTTNTPSVIQVHITPPRSRPRPTSLPHCALRYTRLACAGSPPKNLLRCGTHMHHFFRWSLFATTAFLLSACVEDGDGSTLQVRTAAPEQEGAQLGMNEGDTVQLSAEARQARMVIFDALLGSHPASPPTVEVARVVDTPLFVDDDAHDTDTHWITRARIEDAQGTTLWSQRVNSLFQLLEFLNLLLDQQAAVELDANQVYALVRAQYAPLTQFATRVPTGVAGARYYILELAQPDGDWVELGRFPIEELLAQAQPNSVDGQVATLVESGPAEDRMDIVILADGYTEEERAIFEGDAQAVAERILQTSPFTEHRDLFNVHSVWTPSNESGAGYDCRFGQTECEGRLRDTVFETTFVIPAVADLFNIDIGEVSDRVALPIQVGRMFEAAALAQYDEVILLSNTRKVSGFAGVYVSLVTTYDNRQSFPDTVVHELGHTLGMLGDEYMVDGDPCFFNEPFIPLPANIDELRQGEPLSWDAWVSPDTPLPTPPNQTSAHPVGAYERAYNCEFLVRPSYECMMKDSGDDFCPVCAEQMVRRFYSGVDPTPNEALVVERVSPGLIEARVPRRDAPGRYAVTWHLGERQIGEGGRLRLGGNSFTKDAPRGWVELRAHVSNTSAFLASDHPAVNDVFTLWVKREDAP</sequence>
<gene>
    <name evidence="2" type="ORF">EA187_03405</name>
</gene>
<proteinExistence type="predicted"/>
<evidence type="ECO:0008006" key="4">
    <source>
        <dbReference type="Google" id="ProtNLM"/>
    </source>
</evidence>
<evidence type="ECO:0000256" key="1">
    <source>
        <dbReference type="SAM" id="MobiDB-lite"/>
    </source>
</evidence>
<feature type="region of interest" description="Disordered" evidence="1">
    <location>
        <begin position="1"/>
        <end position="41"/>
    </location>
</feature>
<comment type="caution">
    <text evidence="2">The sequence shown here is derived from an EMBL/GenBank/DDBJ whole genome shotgun (WGS) entry which is preliminary data.</text>
</comment>